<feature type="compositionally biased region" description="Polar residues" evidence="1">
    <location>
        <begin position="259"/>
        <end position="275"/>
    </location>
</feature>
<evidence type="ECO:0000256" key="1">
    <source>
        <dbReference type="SAM" id="MobiDB-lite"/>
    </source>
</evidence>
<protein>
    <submittedName>
        <fullName evidence="2">Uncharacterized protein</fullName>
    </submittedName>
</protein>
<organism evidence="2 3">
    <name type="scientific">Dictyobacter kobayashii</name>
    <dbReference type="NCBI Taxonomy" id="2014872"/>
    <lineage>
        <taxon>Bacteria</taxon>
        <taxon>Bacillati</taxon>
        <taxon>Chloroflexota</taxon>
        <taxon>Ktedonobacteria</taxon>
        <taxon>Ktedonobacterales</taxon>
        <taxon>Dictyobacteraceae</taxon>
        <taxon>Dictyobacter</taxon>
    </lineage>
</organism>
<sequence>MFTIPSTTDYTFPATPDIDRWEQIDASRQGVLLNTCRPRAVELYKKLLNLATIEYSPEQGAVAVLVCPTIRALAQWLRGSYDVILRYISIFKALGLVQHFTSRKKGTHLYLPLGPYRPLTSFAALNNLILSRRYKLGQLADQAMRLYIKHYGDPERHIYPTTTIQQLKATCEQLLQGPLNQESIQLLHTHVASLVACFQDPSQRGDLTALKGDPKGKAWHTCSYQTGDLETQKGDFYAMHSEERAPIEDLNAPGRSPQGDPSSQKGDPSASQATSAPEEEGLCHKKGDFYAAKRRPVHKKGDFYTSKRRPIHKKGDFYVPKEDFYAPPELKKETVVEKVETQVLSVSINDIGNDNNKLLSSSCSNDPVIDSEMETFLKNSPSARRQPEAEQIRKEALALAIFVENTPRNLASFISKLSKNPLATRAAIIDLLVQTYQPDYRASRAIEAPG</sequence>
<gene>
    <name evidence="2" type="ORF">KDK_79900</name>
</gene>
<accession>A0A402AYJ9</accession>
<keyword evidence="3" id="KW-1185">Reference proteome</keyword>
<dbReference type="AlphaFoldDB" id="A0A402AYJ9"/>
<dbReference type="Proteomes" id="UP000287188">
    <property type="component" value="Unassembled WGS sequence"/>
</dbReference>
<reference evidence="3" key="1">
    <citation type="submission" date="2018-12" db="EMBL/GenBank/DDBJ databases">
        <title>Tengunoibacter tsumagoiensis gen. nov., sp. nov., Dictyobacter kobayashii sp. nov., D. alpinus sp. nov., and D. joshuensis sp. nov. and description of Dictyobacteraceae fam. nov. within the order Ktedonobacterales isolated from Tengu-no-mugimeshi.</title>
        <authorList>
            <person name="Wang C.M."/>
            <person name="Zheng Y."/>
            <person name="Sakai Y."/>
            <person name="Toyoda A."/>
            <person name="Minakuchi Y."/>
            <person name="Abe K."/>
            <person name="Yokota A."/>
            <person name="Yabe S."/>
        </authorList>
    </citation>
    <scope>NUCLEOTIDE SEQUENCE [LARGE SCALE GENOMIC DNA]</scope>
    <source>
        <strain evidence="3">Uno11</strain>
    </source>
</reference>
<name>A0A402AYJ9_9CHLR</name>
<proteinExistence type="predicted"/>
<dbReference type="OrthoDB" id="9825754at2"/>
<feature type="region of interest" description="Disordered" evidence="1">
    <location>
        <begin position="244"/>
        <end position="288"/>
    </location>
</feature>
<dbReference type="EMBL" id="BIFS01000002">
    <property type="protein sequence ID" value="GCE24190.1"/>
    <property type="molecule type" value="Genomic_DNA"/>
</dbReference>
<dbReference type="RefSeq" id="WP_126557447.1">
    <property type="nucleotide sequence ID" value="NZ_BIFS01000002.1"/>
</dbReference>
<evidence type="ECO:0000313" key="3">
    <source>
        <dbReference type="Proteomes" id="UP000287188"/>
    </source>
</evidence>
<comment type="caution">
    <text evidence="2">The sequence shown here is derived from an EMBL/GenBank/DDBJ whole genome shotgun (WGS) entry which is preliminary data.</text>
</comment>
<evidence type="ECO:0000313" key="2">
    <source>
        <dbReference type="EMBL" id="GCE24190.1"/>
    </source>
</evidence>